<keyword evidence="1" id="KW-0808">Transferase</keyword>
<proteinExistence type="predicted"/>
<dbReference type="Gene3D" id="2.160.10.10">
    <property type="entry name" value="Hexapeptide repeat proteins"/>
    <property type="match status" value="1"/>
</dbReference>
<evidence type="ECO:0000313" key="1">
    <source>
        <dbReference type="EMBL" id="EJX02153.1"/>
    </source>
</evidence>
<dbReference type="InterPro" id="IPR001451">
    <property type="entry name" value="Hexapep"/>
</dbReference>
<gene>
    <name evidence="1" type="ORF">EVA_09743</name>
</gene>
<organism evidence="1">
    <name type="scientific">gut metagenome</name>
    <dbReference type="NCBI Taxonomy" id="749906"/>
    <lineage>
        <taxon>unclassified sequences</taxon>
        <taxon>metagenomes</taxon>
        <taxon>organismal metagenomes</taxon>
    </lineage>
</organism>
<comment type="caution">
    <text evidence="1">The sequence shown here is derived from an EMBL/GenBank/DDBJ whole genome shotgun (WGS) entry which is preliminary data.</text>
</comment>
<dbReference type="SUPFAM" id="SSF51161">
    <property type="entry name" value="Trimeric LpxA-like enzymes"/>
    <property type="match status" value="1"/>
</dbReference>
<name>J9GJG1_9ZZZZ</name>
<dbReference type="Pfam" id="PF00132">
    <property type="entry name" value="Hexapep"/>
    <property type="match status" value="1"/>
</dbReference>
<dbReference type="InterPro" id="IPR011004">
    <property type="entry name" value="Trimer_LpxA-like_sf"/>
</dbReference>
<dbReference type="AlphaFoldDB" id="J9GJG1"/>
<dbReference type="EMBL" id="AMCI01002660">
    <property type="protein sequence ID" value="EJX02153.1"/>
    <property type="molecule type" value="Genomic_DNA"/>
</dbReference>
<accession>J9GJG1</accession>
<feature type="non-terminal residue" evidence="1">
    <location>
        <position position="40"/>
    </location>
</feature>
<sequence length="40" mass="4234">MGFQAHETAVVDDGCKIGEGTRIWHFSHIMSGAIIGSGCN</sequence>
<dbReference type="GO" id="GO:0016740">
    <property type="term" value="F:transferase activity"/>
    <property type="evidence" value="ECO:0007669"/>
    <property type="project" value="UniProtKB-KW"/>
</dbReference>
<reference evidence="1" key="1">
    <citation type="journal article" date="2012" name="PLoS ONE">
        <title>Gene sets for utilization of primary and secondary nutrition supplies in the distal gut of endangered iberian lynx.</title>
        <authorList>
            <person name="Alcaide M."/>
            <person name="Messina E."/>
            <person name="Richter M."/>
            <person name="Bargiela R."/>
            <person name="Peplies J."/>
            <person name="Huws S.A."/>
            <person name="Newbold C.J."/>
            <person name="Golyshin P.N."/>
            <person name="Simon M.A."/>
            <person name="Lopez G."/>
            <person name="Yakimov M.M."/>
            <person name="Ferrer M."/>
        </authorList>
    </citation>
    <scope>NUCLEOTIDE SEQUENCE</scope>
</reference>
<protein>
    <submittedName>
        <fullName evidence="1">Transferase hexapeptide repeat containing protein</fullName>
    </submittedName>
</protein>